<evidence type="ECO:0000313" key="1">
    <source>
        <dbReference type="EMBL" id="CDK29330.1"/>
    </source>
</evidence>
<organism evidence="1 2">
    <name type="scientific">Kuraishia capsulata CBS 1993</name>
    <dbReference type="NCBI Taxonomy" id="1382522"/>
    <lineage>
        <taxon>Eukaryota</taxon>
        <taxon>Fungi</taxon>
        <taxon>Dikarya</taxon>
        <taxon>Ascomycota</taxon>
        <taxon>Saccharomycotina</taxon>
        <taxon>Pichiomycetes</taxon>
        <taxon>Pichiales</taxon>
        <taxon>Pichiaceae</taxon>
        <taxon>Kuraishia</taxon>
    </lineage>
</organism>
<evidence type="ECO:0000313" key="2">
    <source>
        <dbReference type="Proteomes" id="UP000019384"/>
    </source>
</evidence>
<dbReference type="Proteomes" id="UP000019384">
    <property type="component" value="Unassembled WGS sequence"/>
</dbReference>
<protein>
    <submittedName>
        <fullName evidence="1">Uncharacterized protein</fullName>
    </submittedName>
</protein>
<gene>
    <name evidence="1" type="ORF">KUCA_T00005318001</name>
</gene>
<dbReference type="GeneID" id="34522705"/>
<dbReference type="HOGENOM" id="CLU_2347007_0_0_1"/>
<dbReference type="OrthoDB" id="3991441at2759"/>
<reference evidence="1" key="1">
    <citation type="submission" date="2013-12" db="EMBL/GenBank/DDBJ databases">
        <authorList>
            <person name="Genoscope - CEA"/>
        </authorList>
    </citation>
    <scope>NUCLEOTIDE SEQUENCE</scope>
    <source>
        <strain evidence="1">CBS 1993</strain>
    </source>
</reference>
<dbReference type="EMBL" id="HG793130">
    <property type="protein sequence ID" value="CDK29330.1"/>
    <property type="molecule type" value="Genomic_DNA"/>
</dbReference>
<keyword evidence="2" id="KW-1185">Reference proteome</keyword>
<proteinExistence type="predicted"/>
<sequence>MESSSISTIIQNIYIPPAKKISIPAIPSHHPSLIVPDALSDVSHQRSCGCSGEACIKDTAWFYGPGGEVISRSKSDISSTDTVAAQQMIHYSDGRQL</sequence>
<dbReference type="RefSeq" id="XP_022461317.1">
    <property type="nucleotide sequence ID" value="XM_022600502.1"/>
</dbReference>
<name>W6MXR1_9ASCO</name>
<accession>W6MXR1</accession>
<reference evidence="1" key="2">
    <citation type="submission" date="2014-02" db="EMBL/GenBank/DDBJ databases">
        <title>Complete DNA sequence of /Kuraishia capsulata/ illustrates novel genomic features among budding yeasts (/Saccharomycotina/).</title>
        <authorList>
            <person name="Morales L."/>
            <person name="Noel B."/>
            <person name="Porcel B."/>
            <person name="Marcet-Houben M."/>
            <person name="Hullo M-F."/>
            <person name="Sacerdot C."/>
            <person name="Tekaia F."/>
            <person name="Leh-Louis V."/>
            <person name="Despons L."/>
            <person name="Khanna V."/>
            <person name="Aury J-M."/>
            <person name="Barbe V."/>
            <person name="Couloux A."/>
            <person name="Labadie K."/>
            <person name="Pelletier E."/>
            <person name="Souciet J-L."/>
            <person name="Boekhout T."/>
            <person name="Gabaldon T."/>
            <person name="Wincker P."/>
            <person name="Dujon B."/>
        </authorList>
    </citation>
    <scope>NUCLEOTIDE SEQUENCE</scope>
    <source>
        <strain evidence="1">CBS 1993</strain>
    </source>
</reference>
<dbReference type="AlphaFoldDB" id="W6MXR1"/>